<dbReference type="AlphaFoldDB" id="A0A2H3JWH1"/>
<dbReference type="EMBL" id="KB468124">
    <property type="protein sequence ID" value="PCH42198.1"/>
    <property type="molecule type" value="Genomic_DNA"/>
</dbReference>
<evidence type="ECO:0000313" key="3">
    <source>
        <dbReference type="Proteomes" id="UP000218811"/>
    </source>
</evidence>
<feature type="region of interest" description="Disordered" evidence="1">
    <location>
        <begin position="292"/>
        <end position="313"/>
    </location>
</feature>
<feature type="region of interest" description="Disordered" evidence="1">
    <location>
        <begin position="209"/>
        <end position="259"/>
    </location>
</feature>
<feature type="compositionally biased region" description="Low complexity" evidence="1">
    <location>
        <begin position="211"/>
        <end position="223"/>
    </location>
</feature>
<proteinExistence type="predicted"/>
<protein>
    <submittedName>
        <fullName evidence="2">Uncharacterized protein</fullName>
    </submittedName>
</protein>
<evidence type="ECO:0000313" key="2">
    <source>
        <dbReference type="EMBL" id="PCH42198.1"/>
    </source>
</evidence>
<dbReference type="OMA" id="LMFNGYC"/>
<feature type="region of interest" description="Disordered" evidence="1">
    <location>
        <begin position="331"/>
        <end position="412"/>
    </location>
</feature>
<evidence type="ECO:0000256" key="1">
    <source>
        <dbReference type="SAM" id="MobiDB-lite"/>
    </source>
</evidence>
<organism evidence="2 3">
    <name type="scientific">Wolfiporia cocos (strain MD-104)</name>
    <name type="common">Brown rot fungus</name>
    <dbReference type="NCBI Taxonomy" id="742152"/>
    <lineage>
        <taxon>Eukaryota</taxon>
        <taxon>Fungi</taxon>
        <taxon>Dikarya</taxon>
        <taxon>Basidiomycota</taxon>
        <taxon>Agaricomycotina</taxon>
        <taxon>Agaricomycetes</taxon>
        <taxon>Polyporales</taxon>
        <taxon>Phaeolaceae</taxon>
        <taxon>Wolfiporia</taxon>
    </lineage>
</organism>
<dbReference type="OrthoDB" id="3269821at2759"/>
<reference evidence="2 3" key="1">
    <citation type="journal article" date="2012" name="Science">
        <title>The Paleozoic origin of enzymatic lignin decomposition reconstructed from 31 fungal genomes.</title>
        <authorList>
            <person name="Floudas D."/>
            <person name="Binder M."/>
            <person name="Riley R."/>
            <person name="Barry K."/>
            <person name="Blanchette R.A."/>
            <person name="Henrissat B."/>
            <person name="Martinez A.T."/>
            <person name="Otillar R."/>
            <person name="Spatafora J.W."/>
            <person name="Yadav J.S."/>
            <person name="Aerts A."/>
            <person name="Benoit I."/>
            <person name="Boyd A."/>
            <person name="Carlson A."/>
            <person name="Copeland A."/>
            <person name="Coutinho P.M."/>
            <person name="de Vries R.P."/>
            <person name="Ferreira P."/>
            <person name="Findley K."/>
            <person name="Foster B."/>
            <person name="Gaskell J."/>
            <person name="Glotzer D."/>
            <person name="Gorecki P."/>
            <person name="Heitman J."/>
            <person name="Hesse C."/>
            <person name="Hori C."/>
            <person name="Igarashi K."/>
            <person name="Jurgens J.A."/>
            <person name="Kallen N."/>
            <person name="Kersten P."/>
            <person name="Kohler A."/>
            <person name="Kuees U."/>
            <person name="Kumar T.K.A."/>
            <person name="Kuo A."/>
            <person name="LaButti K."/>
            <person name="Larrondo L.F."/>
            <person name="Lindquist E."/>
            <person name="Ling A."/>
            <person name="Lombard V."/>
            <person name="Lucas S."/>
            <person name="Lundell T."/>
            <person name="Martin R."/>
            <person name="McLaughlin D.J."/>
            <person name="Morgenstern I."/>
            <person name="Morin E."/>
            <person name="Murat C."/>
            <person name="Nagy L.G."/>
            <person name="Nolan M."/>
            <person name="Ohm R.A."/>
            <person name="Patyshakuliyeva A."/>
            <person name="Rokas A."/>
            <person name="Ruiz-Duenas F.J."/>
            <person name="Sabat G."/>
            <person name="Salamov A."/>
            <person name="Samejima M."/>
            <person name="Schmutz J."/>
            <person name="Slot J.C."/>
            <person name="St John F."/>
            <person name="Stenlid J."/>
            <person name="Sun H."/>
            <person name="Sun S."/>
            <person name="Syed K."/>
            <person name="Tsang A."/>
            <person name="Wiebenga A."/>
            <person name="Young D."/>
            <person name="Pisabarro A."/>
            <person name="Eastwood D.C."/>
            <person name="Martin F."/>
            <person name="Cullen D."/>
            <person name="Grigoriev I.V."/>
            <person name="Hibbett D.S."/>
        </authorList>
    </citation>
    <scope>NUCLEOTIDE SEQUENCE [LARGE SCALE GENOMIC DNA]</scope>
    <source>
        <strain evidence="2 3">MD-104</strain>
    </source>
</reference>
<accession>A0A2H3JWH1</accession>
<sequence>MPSPIRPLVPDPLHTPTVSRATLHRALHSPALLSRLYPYLPWPALHALANTHRALRIGWLADPACAHVLLSHCIPGYADAARTASYAPPPIDIDFHDLALFMISQTVPLHRYPMHALAVLSSSSLSHVHLSEKYTALTAAHSRVVLLLQALVHSAPAFPHLQSQPHLPSIEAAEEEDDLPPLPLADTRFPRPAARELVFPAPLALSVDGHAAGSSTSPARSSSLHPRPQRTLSLSPTRASGDFSALLDRSHGHGGGTARRRMSFLAPKVPPPPPAKEPLASRYVASWGRRASTFGGEGARGSTYGGAAPSVRGRADSTYSALLTPPRMARDLSASASSDEDLKAPKRRFTATPRSSASSLREAVSADGASASSSSASTPNSSAASASACTSSTSASGASQSPPAAVPPRSSPHSLALALSRSRAPILRTFVPCATLGDAAASHCAAQLRAAGLWGALSVGDITYVWIARVRVAEGLGKGEGKGKGKSWEGAEGAEEVGRGWRGEWVLEGAGTREGRAALLRAMEGARARWAVVRERTGGGRVWLRLLEADVKWDVDDHVEEVFEDEDVANEVYYGGETGVPAPLRTLVTHHHYAHAQAY</sequence>
<keyword evidence="3" id="KW-1185">Reference proteome</keyword>
<feature type="compositionally biased region" description="Low complexity" evidence="1">
    <location>
        <begin position="363"/>
        <end position="403"/>
    </location>
</feature>
<name>A0A2H3JWH1_WOLCO</name>
<dbReference type="Proteomes" id="UP000218811">
    <property type="component" value="Unassembled WGS sequence"/>
</dbReference>
<gene>
    <name evidence="2" type="ORF">WOLCODRAFT_143913</name>
</gene>